<accession>A0A0M9FTT9</accession>
<dbReference type="GO" id="GO:0005737">
    <property type="term" value="C:cytoplasm"/>
    <property type="evidence" value="ECO:0007669"/>
    <property type="project" value="TreeGrafter"/>
</dbReference>
<dbReference type="PANTHER" id="PTHR12436:SF3">
    <property type="entry name" value="GERMINAL-CENTER ASSOCIATED NUCLEAR PROTEIN"/>
    <property type="match status" value="1"/>
</dbReference>
<feature type="compositionally biased region" description="Low complexity" evidence="1">
    <location>
        <begin position="1081"/>
        <end position="1095"/>
    </location>
</feature>
<comment type="caution">
    <text evidence="3">The sequence shown here is derived from an EMBL/GenBank/DDBJ whole genome shotgun (WGS) entry which is preliminary data.</text>
</comment>
<feature type="region of interest" description="Disordered" evidence="1">
    <location>
        <begin position="548"/>
        <end position="593"/>
    </location>
</feature>
<protein>
    <recommendedName>
        <fullName evidence="2">SAC3/GANP/THP3 conserved domain-containing protein</fullName>
    </recommendedName>
</protein>
<dbReference type="GO" id="GO:0006406">
    <property type="term" value="P:mRNA export from nucleus"/>
    <property type="evidence" value="ECO:0007669"/>
    <property type="project" value="TreeGrafter"/>
</dbReference>
<feature type="region of interest" description="Disordered" evidence="1">
    <location>
        <begin position="1"/>
        <end position="21"/>
    </location>
</feature>
<dbReference type="VEuPathDB" id="TriTrypDB:LpyrH10_23_1080"/>
<dbReference type="EMBL" id="LGTL01000023">
    <property type="protein sequence ID" value="KPA75799.1"/>
    <property type="molecule type" value="Genomic_DNA"/>
</dbReference>
<evidence type="ECO:0000313" key="4">
    <source>
        <dbReference type="Proteomes" id="UP000037923"/>
    </source>
</evidence>
<feature type="compositionally biased region" description="Low complexity" evidence="1">
    <location>
        <begin position="971"/>
        <end position="989"/>
    </location>
</feature>
<feature type="compositionally biased region" description="Acidic residues" evidence="1">
    <location>
        <begin position="719"/>
        <end position="730"/>
    </location>
</feature>
<organism evidence="3 4">
    <name type="scientific">Leptomonas pyrrhocoris</name>
    <name type="common">Firebug parasite</name>
    <dbReference type="NCBI Taxonomy" id="157538"/>
    <lineage>
        <taxon>Eukaryota</taxon>
        <taxon>Discoba</taxon>
        <taxon>Euglenozoa</taxon>
        <taxon>Kinetoplastea</taxon>
        <taxon>Metakinetoplastina</taxon>
        <taxon>Trypanosomatida</taxon>
        <taxon>Trypanosomatidae</taxon>
        <taxon>Leishmaniinae</taxon>
        <taxon>Leptomonas</taxon>
    </lineage>
</organism>
<dbReference type="GeneID" id="26908608"/>
<reference evidence="3 4" key="1">
    <citation type="submission" date="2015-07" db="EMBL/GenBank/DDBJ databases">
        <title>High-quality genome of monoxenous trypanosomatid Leptomonas pyrrhocoris.</title>
        <authorList>
            <person name="Flegontov P."/>
            <person name="Butenko A."/>
            <person name="Firsov S."/>
            <person name="Vlcek C."/>
            <person name="Logacheva M.D."/>
            <person name="Field M."/>
            <person name="Filatov D."/>
            <person name="Flegontova O."/>
            <person name="Gerasimov E."/>
            <person name="Jackson A.P."/>
            <person name="Kelly S."/>
            <person name="Opperdoes F."/>
            <person name="O'Reilly A."/>
            <person name="Votypka J."/>
            <person name="Yurchenko V."/>
            <person name="Lukes J."/>
        </authorList>
    </citation>
    <scope>NUCLEOTIDE SEQUENCE [LARGE SCALE GENOMIC DNA]</scope>
    <source>
        <strain evidence="3">H10</strain>
    </source>
</reference>
<feature type="compositionally biased region" description="Low complexity" evidence="1">
    <location>
        <begin position="1164"/>
        <end position="1181"/>
    </location>
</feature>
<feature type="compositionally biased region" description="Basic and acidic residues" evidence="1">
    <location>
        <begin position="677"/>
        <end position="686"/>
    </location>
</feature>
<name>A0A0M9FTT9_LEPPY</name>
<dbReference type="InterPro" id="IPR005062">
    <property type="entry name" value="SAC3/GANP/THP3_conserved"/>
</dbReference>
<feature type="region of interest" description="Disordered" evidence="1">
    <location>
        <begin position="512"/>
        <end position="535"/>
    </location>
</feature>
<feature type="compositionally biased region" description="Low complexity" evidence="1">
    <location>
        <begin position="1423"/>
        <end position="1435"/>
    </location>
</feature>
<feature type="compositionally biased region" description="Acidic residues" evidence="1">
    <location>
        <begin position="1039"/>
        <end position="1063"/>
    </location>
</feature>
<evidence type="ECO:0000313" key="3">
    <source>
        <dbReference type="EMBL" id="KPA75799.1"/>
    </source>
</evidence>
<dbReference type="RefSeq" id="XP_015654238.1">
    <property type="nucleotide sequence ID" value="XM_015807289.1"/>
</dbReference>
<feature type="domain" description="SAC3/GANP/THP3 conserved" evidence="2">
    <location>
        <begin position="99"/>
        <end position="421"/>
    </location>
</feature>
<feature type="region of interest" description="Disordered" evidence="1">
    <location>
        <begin position="792"/>
        <end position="1181"/>
    </location>
</feature>
<dbReference type="InterPro" id="IPR045107">
    <property type="entry name" value="SAC3/GANP/THP3"/>
</dbReference>
<feature type="compositionally biased region" description="Basic and acidic residues" evidence="1">
    <location>
        <begin position="1147"/>
        <end position="1163"/>
    </location>
</feature>
<sequence>MQPSILSSPMPPDQEQGEERRHPYGDAHIASTLSLMPFSEFCKLRDDSAAKPLIRGRYCGLCGGDPAQRERREDFENISLSSSGGGSSSGNQRRGVFPGQVEAYSRSAAGKVIDPHLQRTPLALEKAMHFLVEHYLRAPHTPLVYSDPFRIWGYLWDRFRGIRTTWAPQLPPSNVSIKGYVDSKGGRPLPARELRRESYRRVRWLEFTAAALAVGGAYLCLTPKGCQRFMQDKKQFLESMSQCFTDLTVFYRAEQRHRNAEFFSVLLLLYGLNQEMKVEDRATFCRFHTIHVDGQPRLCPEPPTESVNLAQVNRELEKQPYMMEAQPVRAALELIDCWSTRRWFEFFALCKSRRLTPLQRAVVFQSFTYARYRAVLELVLPNYYVYPKLRVRHAIAVEDLADRLMMAPSDCLVFLQLMGLEAQLELKSPQEDEEEDPQQRQQQEGGGVRNAGAPAIKVWYLHLCHGNSDPLVTAEVLEDKCQNKRVLFFPTYPEFFGFRVWHAAYERFPHTAGLPTRPSPTTSPPSGVAADAASEDDDFYTDVYGRASEGREDYGDASEEAENGRGGTGGTGADDEDADDYSSYGGGSGGDEAAASAAVAGSADAELLRQPGCPINLMEILEVYCPPYHDEVAALTLVDASQELFASLRRHRERMLRRCKKARRLARRWQDALASESGHRQRLRSEDDGDEELSDRGEEWVEKMEGESVSTCSSSVFFSEDDVDADGDGDDPLRDPSAHVSRLDNNRENGKEEVPRVNEAQLGAPVPPAIAEARQLVRALNANVLYAEAAADQAKQRSQEWQRAKEAAEREGRVPDAATLQPLPTLALTETGSCRVEPLPDNYGEAEGDDDRSGNINSSSGRRCNSQTSRVIVESPATLPAASAAGGFSRDGVQAGEEGRASSAELVEPRPLTPSSSSAKREGDDGGATTSMSKLFPSRPTQPALRFGPAKPVVPPLQFNTAMPSAAAVHSRTASFPSSSSAAGAAATTVQTDSTTPEAHRRAVREGSGENSSSSRSGSSAPLLEYSHLKRRTRGEREQDGEDGDAEEQGQEDEAYNTEDGDQEEKSQRTAEKSSTKEGDSAPSSSSSTLPSLSADESEKDVELNLPSTDVAAAATETNRRSSQQLPLRPLHPPPHMATVADSFTPRADRAARRTRVGSRDAADGSSSYSSDDSSRSGVDGLVDSRECLQSGAHRRLPKRHKAEIALCHRQETRPSALPLTTQEANVFAKVCVPLVGEYLQLWTQLTHGDPTALATAAQSVLEARAADRGAASRMRFEKASFEVQQQQQQQRKCQALIRTLAQRASELLTRAVLRGSMSEYGLHMWDAAVSTSDVSTDTSSLGSLWVTPGGRRDAEVAAQTGPHRTRTRCLPDDTRAVLFSRGCSAAMIPRYEVQAMLAVEGGAVPVLTASSAAGRPVHSRVSGGSTSSSSSSSSLPFAQRRLSLLPLLPPGCSGLSDLTSALATAFHDRHARHRTTRPPARACARREENANDAAAATAGIEAGGSIVTMVGIAVEEVAAAAAAAGARNDSTTAALAPHPAAHSSVVFDRSVHHYVVWAPSAYADATSLPSRGHRGAVAAASDDGSPDAALLQLTSTFVLVSSRHNKSPHRLTYHPTPSCTDADDAADATRRTLETLFDNEKERWLAQLLLPSSRHGARRCNDDTAAATLGGGDHHHHSDLRNDHVVWLNAPAGRGGGGGSAALVARLYQTDQCIQVPLHTRDGAAVPLATRIALYGCGAAALQRLRIRRDGGARFAAEHCSSSSGVPPSTTTTLAMSHAHYTALLAVDVAAAQAVADARDAVTAIVDSHVPQTTMVEGALVTANAVAGVLICLVGDAASDSMDESGGDHQHRSAAVADDLEDFFWEQWQSRHGGAVAGRRLGSRSGSGGRRQSNVELASLPAVVSVQVAYGDAERSAAAIAHGMQTIVATYAQQAVAVLGDG</sequence>
<dbReference type="Pfam" id="PF03399">
    <property type="entry name" value="SAC3_GANP"/>
    <property type="match status" value="1"/>
</dbReference>
<feature type="compositionally biased region" description="Basic and acidic residues" evidence="1">
    <location>
        <begin position="731"/>
        <end position="756"/>
    </location>
</feature>
<dbReference type="Proteomes" id="UP000037923">
    <property type="component" value="Unassembled WGS sequence"/>
</dbReference>
<dbReference type="GO" id="GO:0070390">
    <property type="term" value="C:transcription export complex 2"/>
    <property type="evidence" value="ECO:0007669"/>
    <property type="project" value="TreeGrafter"/>
</dbReference>
<feature type="compositionally biased region" description="Basic and acidic residues" evidence="1">
    <location>
        <begin position="794"/>
        <end position="814"/>
    </location>
</feature>
<feature type="region of interest" description="Disordered" evidence="1">
    <location>
        <begin position="675"/>
        <end position="760"/>
    </location>
</feature>
<feature type="compositionally biased region" description="Basic and acidic residues" evidence="1">
    <location>
        <begin position="694"/>
        <end position="706"/>
    </location>
</feature>
<dbReference type="OMA" id="AMSHAHY"/>
<feature type="compositionally biased region" description="Basic and acidic residues" evidence="1">
    <location>
        <begin position="998"/>
        <end position="1008"/>
    </location>
</feature>
<gene>
    <name evidence="3" type="ORF">ABB37_08323</name>
</gene>
<evidence type="ECO:0000259" key="2">
    <source>
        <dbReference type="Pfam" id="PF03399"/>
    </source>
</evidence>
<dbReference type="Gene3D" id="1.25.40.990">
    <property type="match status" value="1"/>
</dbReference>
<dbReference type="PANTHER" id="PTHR12436">
    <property type="entry name" value="80 KDA MCM3-ASSOCIATED PROTEIN"/>
    <property type="match status" value="1"/>
</dbReference>
<dbReference type="OrthoDB" id="264795at2759"/>
<proteinExistence type="predicted"/>
<feature type="region of interest" description="Disordered" evidence="1">
    <location>
        <begin position="427"/>
        <end position="449"/>
    </location>
</feature>
<feature type="compositionally biased region" description="Low complexity" evidence="1">
    <location>
        <begin position="1009"/>
        <end position="1020"/>
    </location>
</feature>
<evidence type="ECO:0000256" key="1">
    <source>
        <dbReference type="SAM" id="MobiDB-lite"/>
    </source>
</evidence>
<feature type="compositionally biased region" description="Low complexity" evidence="1">
    <location>
        <begin position="854"/>
        <end position="866"/>
    </location>
</feature>
<feature type="compositionally biased region" description="Low complexity" evidence="1">
    <location>
        <begin position="815"/>
        <end position="829"/>
    </location>
</feature>
<feature type="region of interest" description="Disordered" evidence="1">
    <location>
        <begin position="1414"/>
        <end position="1435"/>
    </location>
</feature>
<keyword evidence="4" id="KW-1185">Reference proteome</keyword>
<feature type="compositionally biased region" description="Low complexity" evidence="1">
    <location>
        <begin position="708"/>
        <end position="718"/>
    </location>
</feature>
<feature type="compositionally biased region" description="Basic and acidic residues" evidence="1">
    <location>
        <begin position="1064"/>
        <end position="1080"/>
    </location>
</feature>